<dbReference type="AlphaFoldDB" id="D2BFI9"/>
<dbReference type="HOGENOM" id="CLU_1585582_0_0_11"/>
<dbReference type="Proteomes" id="UP000002029">
    <property type="component" value="Chromosome"/>
</dbReference>
<accession>D2BFI9</accession>
<evidence type="ECO:0000256" key="1">
    <source>
        <dbReference type="SAM" id="SignalP"/>
    </source>
</evidence>
<organism evidence="2 3">
    <name type="scientific">Streptosporangium roseum (strain ATCC 12428 / DSM 43021 / JCM 3005 / KCTC 9067 / NCIMB 10171 / NRRL 2505 / NI 9100)</name>
    <dbReference type="NCBI Taxonomy" id="479432"/>
    <lineage>
        <taxon>Bacteria</taxon>
        <taxon>Bacillati</taxon>
        <taxon>Actinomycetota</taxon>
        <taxon>Actinomycetes</taxon>
        <taxon>Streptosporangiales</taxon>
        <taxon>Streptosporangiaceae</taxon>
        <taxon>Streptosporangium</taxon>
    </lineage>
</organism>
<proteinExistence type="predicted"/>
<name>D2BFI9_STRRD</name>
<dbReference type="KEGG" id="sro:Sros_7467"/>
<keyword evidence="1" id="KW-0732">Signal</keyword>
<feature type="chain" id="PRO_5003028291" evidence="1">
    <location>
        <begin position="31"/>
        <end position="168"/>
    </location>
</feature>
<protein>
    <submittedName>
        <fullName evidence="2">Uncharacterized protein</fullName>
    </submittedName>
</protein>
<gene>
    <name evidence="2" type="ordered locus">Sros_7467</name>
</gene>
<reference evidence="2 3" key="1">
    <citation type="journal article" date="2010" name="Stand. Genomic Sci.">
        <title>Complete genome sequence of Streptosporangium roseum type strain (NI 9100).</title>
        <authorList>
            <person name="Nolan M."/>
            <person name="Sikorski J."/>
            <person name="Jando M."/>
            <person name="Lucas S."/>
            <person name="Lapidus A."/>
            <person name="Glavina Del Rio T."/>
            <person name="Chen F."/>
            <person name="Tice H."/>
            <person name="Pitluck S."/>
            <person name="Cheng J.F."/>
            <person name="Chertkov O."/>
            <person name="Sims D."/>
            <person name="Meincke L."/>
            <person name="Brettin T."/>
            <person name="Han C."/>
            <person name="Detter J.C."/>
            <person name="Bruce D."/>
            <person name="Goodwin L."/>
            <person name="Land M."/>
            <person name="Hauser L."/>
            <person name="Chang Y.J."/>
            <person name="Jeffries C.D."/>
            <person name="Ivanova N."/>
            <person name="Mavromatis K."/>
            <person name="Mikhailova N."/>
            <person name="Chen A."/>
            <person name="Palaniappan K."/>
            <person name="Chain P."/>
            <person name="Rohde M."/>
            <person name="Goker M."/>
            <person name="Bristow J."/>
            <person name="Eisen J.A."/>
            <person name="Markowitz V."/>
            <person name="Hugenholtz P."/>
            <person name="Kyrpides N.C."/>
            <person name="Klenk H.P."/>
        </authorList>
    </citation>
    <scope>NUCLEOTIDE SEQUENCE [LARGE SCALE GENOMIC DNA]</scope>
    <source>
        <strain evidence="3">ATCC 12428 / DSM 43021 / JCM 3005 / NI 9100</strain>
    </source>
</reference>
<keyword evidence="3" id="KW-1185">Reference proteome</keyword>
<feature type="signal peptide" evidence="1">
    <location>
        <begin position="1"/>
        <end position="30"/>
    </location>
</feature>
<dbReference type="RefSeq" id="WP_012893880.1">
    <property type="nucleotide sequence ID" value="NC_013595.1"/>
</dbReference>
<evidence type="ECO:0000313" key="2">
    <source>
        <dbReference type="EMBL" id="ACZ90150.1"/>
    </source>
</evidence>
<dbReference type="OrthoDB" id="3534360at2"/>
<evidence type="ECO:0000313" key="3">
    <source>
        <dbReference type="Proteomes" id="UP000002029"/>
    </source>
</evidence>
<sequence length="168" mass="17942">MLARSKPSAVLSMLGILGALALATAAPAGAAPVTAAPAAAVVETELGITVYAHDIDEEGTWSNGDEVFIKVVRNGASQRFAPTDGTVDVNEDEEGQIVEFPSHYPLKFSPGEKVTVQVWEDDTAGDDLLAEAKDVIVECNRPFSGVTEISKRKYYHYSFEAKFSAFGC</sequence>
<dbReference type="EMBL" id="CP001814">
    <property type="protein sequence ID" value="ACZ90150.1"/>
    <property type="molecule type" value="Genomic_DNA"/>
</dbReference>